<reference evidence="3 4" key="1">
    <citation type="submission" date="2024-10" db="EMBL/GenBank/DDBJ databases">
        <authorList>
            <person name="Riesco R."/>
        </authorList>
    </citation>
    <scope>NUCLEOTIDE SEQUENCE [LARGE SCALE GENOMIC DNA]</scope>
    <source>
        <strain evidence="2 3">NCIMB 15448</strain>
        <strain evidence="1 4">NCIMB 15450</strain>
    </source>
</reference>
<keyword evidence="2" id="KW-0378">Hydrolase</keyword>
<dbReference type="GO" id="GO:0016787">
    <property type="term" value="F:hydrolase activity"/>
    <property type="evidence" value="ECO:0007669"/>
    <property type="project" value="UniProtKB-KW"/>
</dbReference>
<dbReference type="InterPro" id="IPR006311">
    <property type="entry name" value="TAT_signal"/>
</dbReference>
<dbReference type="PANTHER" id="PTHR31118">
    <property type="entry name" value="CYCLASE-LIKE PROTEIN 2"/>
    <property type="match status" value="1"/>
</dbReference>
<evidence type="ECO:0000313" key="4">
    <source>
        <dbReference type="Proteomes" id="UP001609219"/>
    </source>
</evidence>
<dbReference type="Pfam" id="PF04199">
    <property type="entry name" value="Cyclase"/>
    <property type="match status" value="1"/>
</dbReference>
<dbReference type="EMBL" id="JBIMSP010000001">
    <property type="protein sequence ID" value="MFH5240405.1"/>
    <property type="molecule type" value="Genomic_DNA"/>
</dbReference>
<dbReference type="EC" id="3.5.-.-" evidence="2"/>
<organism evidence="2 3">
    <name type="scientific">Antrihabitans spumae</name>
    <dbReference type="NCBI Taxonomy" id="3373370"/>
    <lineage>
        <taxon>Bacteria</taxon>
        <taxon>Bacillati</taxon>
        <taxon>Actinomycetota</taxon>
        <taxon>Actinomycetes</taxon>
        <taxon>Mycobacteriales</taxon>
        <taxon>Nocardiaceae</taxon>
        <taxon>Antrihabitans</taxon>
    </lineage>
</organism>
<evidence type="ECO:0000313" key="2">
    <source>
        <dbReference type="EMBL" id="MFH5240405.1"/>
    </source>
</evidence>
<dbReference type="Proteomes" id="UP001609176">
    <property type="component" value="Unassembled WGS sequence"/>
</dbReference>
<proteinExistence type="predicted"/>
<protein>
    <submittedName>
        <fullName evidence="2">Cyclase family protein</fullName>
        <ecNumber evidence="2">3.5.-.-</ecNumber>
    </submittedName>
</protein>
<dbReference type="InterPro" id="IPR007325">
    <property type="entry name" value="KFase/CYL"/>
</dbReference>
<dbReference type="PROSITE" id="PS51318">
    <property type="entry name" value="TAT"/>
    <property type="match status" value="1"/>
</dbReference>
<dbReference type="Gene3D" id="3.50.30.50">
    <property type="entry name" value="Putative cyclase"/>
    <property type="match status" value="1"/>
</dbReference>
<sequence>MCSPAVMAHVHKQVTRRAAAMSRRALLGAVGSVAVGAVSMAAPAGAKELASGEVVDLTHILSTGFPVWPGDEPFAMSAVGSIDRGGFYINKLQFSEHIGTHIDAPAHKITGGLTTERIAAQDLVAPLVVVDIAARAAVDPDAVLTIADLEVWEAAHGRIPDRGFVAMYSGWEARLSDPRTFVNQDALGIPHAPGFAPEAATFLVEQRNVVGIGVDTLSIDRSSSTDYGTHVAVLGAGRYGVEALANLAAVPAAGATVVIGAPKHAGGSGGPCRALALLT</sequence>
<dbReference type="InterPro" id="IPR037175">
    <property type="entry name" value="KFase_sf"/>
</dbReference>
<name>A0ABW7KDA6_9NOCA</name>
<dbReference type="PANTHER" id="PTHR31118:SF12">
    <property type="entry name" value="CYCLASE-LIKE PROTEIN 2"/>
    <property type="match status" value="1"/>
</dbReference>
<comment type="caution">
    <text evidence="2">The sequence shown here is derived from an EMBL/GenBank/DDBJ whole genome shotgun (WGS) entry which is preliminary data.</text>
</comment>
<dbReference type="Proteomes" id="UP001609219">
    <property type="component" value="Unassembled WGS sequence"/>
</dbReference>
<dbReference type="EMBL" id="JBIMSN010000003">
    <property type="protein sequence ID" value="MFH5227145.1"/>
    <property type="molecule type" value="Genomic_DNA"/>
</dbReference>
<accession>A0ABW7KDA6</accession>
<dbReference type="SUPFAM" id="SSF102198">
    <property type="entry name" value="Putative cyclase"/>
    <property type="match status" value="1"/>
</dbReference>
<dbReference type="RefSeq" id="WP_395123225.1">
    <property type="nucleotide sequence ID" value="NZ_JBIMSN010000003.1"/>
</dbReference>
<keyword evidence="4" id="KW-1185">Reference proteome</keyword>
<evidence type="ECO:0000313" key="3">
    <source>
        <dbReference type="Proteomes" id="UP001609176"/>
    </source>
</evidence>
<evidence type="ECO:0000313" key="1">
    <source>
        <dbReference type="EMBL" id="MFH5227145.1"/>
    </source>
</evidence>
<gene>
    <name evidence="2" type="ORF">ACHIPV_00700</name>
    <name evidence="1" type="ORF">ACHIRB_00850</name>
</gene>